<evidence type="ECO:0000313" key="2">
    <source>
        <dbReference type="Proteomes" id="UP000662986"/>
    </source>
</evidence>
<dbReference type="RefSeq" id="WP_206008902.1">
    <property type="nucleotide sequence ID" value="NZ_CP070619.1"/>
</dbReference>
<keyword evidence="2" id="KW-1185">Reference proteome</keyword>
<proteinExistence type="predicted"/>
<protein>
    <recommendedName>
        <fullName evidence="3">Tat pathway signal protein</fullName>
    </recommendedName>
</protein>
<sequence length="423" mass="45071">MPGAVHCQSPRVRNTTIRGVLVALLGVLALTGPAPNVAHAAGYAGLLDITPANAAAESIGGLDPRLPTDSAVLGAALAAARADGVAPTRYSALLQQYWLARGSEASGIDLAGWDPNAGLIANAEVVDRVYENYGRYQLQRAELYWSGMAGLAGGSFAAGFWDLDLGRTVLGVDAVHTLGNTVASTIRGLPGEATTLLPPDPRTLATVGPAMTAGDLDWYQKRLLMMQKHIYFDMVPMHEAYLNDGRGAVEEMAAAGLLDENAEIAWDGIFSGTPAGYADALFRMASREQNQIIADQWDVTAAARDGVGRALTYATTLAAQPSVPGARAPGQVAPMSVTGDVNGSDYRLRTPLPGFNWADREPRWQYIVSDIASSYQRLAEGRPGELRALLAIPFRDFVESQRVLRRLPDLARDMSTGWELSPA</sequence>
<dbReference type="EMBL" id="CP070619">
    <property type="protein sequence ID" value="QSE92420.1"/>
    <property type="molecule type" value="Genomic_DNA"/>
</dbReference>
<evidence type="ECO:0008006" key="3">
    <source>
        <dbReference type="Google" id="ProtNLM"/>
    </source>
</evidence>
<evidence type="ECO:0000313" key="1">
    <source>
        <dbReference type="EMBL" id="QSE92420.1"/>
    </source>
</evidence>
<reference evidence="1 2" key="1">
    <citation type="journal article" date="2021" name="Microbiol. Resour. Announc.">
        <title>Complete Genome Sequences of Two Rhodococcus sp. Strains with Large and Linear Chromosomes, Isolated from Apple Rhizosphere.</title>
        <authorList>
            <person name="Benning S."/>
            <person name="Brugnone N."/>
            <person name="Siani R."/>
            <person name="Kublik S."/>
            <person name="Schloter M."/>
            <person name="Rad V."/>
        </authorList>
    </citation>
    <scope>NUCLEOTIDE SEQUENCE [LARGE SCALE GENOMIC DNA]</scope>
    <source>
        <strain evidence="1 2">R79</strain>
    </source>
</reference>
<gene>
    <name evidence="1" type="ORF">JWS13_29310</name>
</gene>
<dbReference type="Proteomes" id="UP000662986">
    <property type="component" value="Chromosome"/>
</dbReference>
<accession>A0A974W870</accession>
<reference evidence="1 2" key="2">
    <citation type="journal article" date="2022" name="Arch. Microbiol.">
        <title>Rhodococcus pseudokoreensis sp. nov. isolated from the rhizosphere of young M26 apple rootstocks.</title>
        <authorList>
            <person name="Kampfer P."/>
            <person name="Glaeser S.P."/>
            <person name="Blom J."/>
            <person name="Wolf J."/>
            <person name="Benning S."/>
            <person name="Schloter M."/>
            <person name="Neumann-Schaal M."/>
        </authorList>
    </citation>
    <scope>NUCLEOTIDE SEQUENCE [LARGE SCALE GENOMIC DNA]</scope>
    <source>
        <strain evidence="1 2">R79</strain>
    </source>
</reference>
<organism evidence="1 2">
    <name type="scientific">Rhodococcus pseudokoreensis</name>
    <dbReference type="NCBI Taxonomy" id="2811421"/>
    <lineage>
        <taxon>Bacteria</taxon>
        <taxon>Bacillati</taxon>
        <taxon>Actinomycetota</taxon>
        <taxon>Actinomycetes</taxon>
        <taxon>Mycobacteriales</taxon>
        <taxon>Nocardiaceae</taxon>
        <taxon>Rhodococcus</taxon>
    </lineage>
</organism>
<name>A0A974W870_9NOCA</name>